<dbReference type="InterPro" id="IPR049082">
    <property type="entry name" value="T7SS_signal"/>
</dbReference>
<gene>
    <name evidence="6" type="ORF">GPX89_13560</name>
</gene>
<dbReference type="NCBIfam" id="TIGR01643">
    <property type="entry name" value="YD_repeat_2x"/>
    <property type="match status" value="9"/>
</dbReference>
<protein>
    <recommendedName>
        <fullName evidence="8">Type IV secretion protein Rhs</fullName>
    </recommendedName>
</protein>
<sequence length="1874" mass="201707">MGIGDWLNNVGDAVENAVDEVETKAGSVIDRGAHTVADFARDHGAGGVADAIDEIGDQISNALGGEIVEKELGQTKDKTELIHGEPSAIHDVSGKLKSMSTSIESTGDALRTIDVADWTGKAATAFHTEFDKQPKMWWTAGDAFVKAAAHLDSWYWAVMTAQAKAQEAIDKWEAAEKEEKSKKSAWNGLSDKEKKATPLVDTWTSMREEARAILKNARSQRDSIASQVVSGLQTETQEAPNEPPLSQRLSADLSDLKDVYDYGKLSFGSGLLTSFSSIVQFARSTNITDPYNISHPAEYFSSMADLGTGLVTAAADPGAVVDSVLSDARKNPFETGGAITGNIILTVMTGGAGTAPKVAAETVEEATNAVRLTEVTTNVLKDAPAGVPKGLPHVETPAVPGRAAPAVERPVEPSAGSGNPAATKPNGAQPGASAPQSPGAGVPKPDTTGPAPAAAPESGPVAAPHPDGTAPQPHPSDDHPGATEPATPPSHPDTPTHPDGATTQPNPSAEPKPVEANHDPSSAGPHADRPGQPGLATDQPGQPGLATDRAANEESPSAPHTEPNSPAPHSEVPDKGHSPAVDDQQPPAEHDPSHRGDPDGTHSGGHDPQPQHETPSNEHQPEPAPHGQHPGLEDHAGADRQAPDHARSVHPEDTSGLKDKTCTEDPVDIATGAFLLPETDVDLAGVLGLVLRRTHRSSYGFGRWFGPSWSATLDTRVIVDKEGITFISEDGVLLAFPHADIGIPVQPMAGDLGWTLTRTEAGSYQVRDLQRELVWHFAPESGLSGLDARLGNLAVSAITDRHHNRVRFHYDHEGVPVAVSHSGGYRVAIESAAGRITGLTVVDSDGIGSEIRTRVREFAYSSGNLVAVTNATGATTRYTYDTQNRMLSWTDSNDNSMTNTYDEAGRVVRQRGTGGVLSCDLQYADFPDGTGSLTTITSSVGAVTTRGFDRDLRLRDVVDPVGGHTHIDYNTARNPLKVVAPDGATTTYAYTDDGEVAGVTRPDGATIGIDYESRNRPTAVAEPDGSVHRQEWDESGNLRAAIDAAGTRTEFNHHPNGAIASVLGPTGARTVIEVNGAGLPVAMTDPSGAVTRIVRDGSGRPVEVADPLGSVTRFEWAADGKLLRRTDPDGNAESWLWDGEGNLLGHTDRAGAVTRLTYSAFDLLESRTDPDGSVTRYTWDTERRLTSVTNSLGQIWSYEYDIAGRLVAETDYNGTTTRYTHDRAGRVTTITPSGGTTRHRAYDVLGRVTEISADSGEWLRYRHDAAGRVLTATSGLGTEKIHSLEFAYSPTGQLVAQQLDDQPAMRFEHDALGHRTRRTTPTGGVTTWQWDFAGRVRELSSDGHHIAFDYDPASQMIGWRIGEVAVHHTLSAIGRTVTQTVTGFPSSSLNLDSQSEIRPVPHPIRRDNYEYRPDGYLRSHSLIRPNQPTAQHDYTLDPAGRVTAIIANTTLVESYTYDALSNITSSTTIAESSAPTDNHTTPTAVAVDDRGHQEAVRGDGHRKYRNNLLIQDGRTRYRYDKAGRLIRRSRARLSRKPEVWHYSYNSFDQLTDLTTPDGQHWHYTYDALGRRISKQHVDSDGTVHERVDYLWDGTHVIEQTTSGSSTRWQYRPGTDNPIAQTTAGESVDSEFYAIITDLVGTPVELVNPDTTQIVGEATSDLWGETTWQGEAATALRFPGQIHDPESGLHYNLNRYYDPATGRYLTQDPLGLTPAPNPNTYPHNPTAWVDPLGLCPGEVRDTYRGDSQNSPGGRHGPSVSIDQVKMELGRAGMPVNQYDIVHVPTIRTPDGIAYGNSPHIAGIPDLGPRGLPKIEISDIGLRNMDEAVATIFHEIYHHKHFKLTLNSGNTWGGSEASAEDFGQRMLSEFQKRRNK</sequence>
<feature type="domain" description="Teneurin-like YD-shell" evidence="5">
    <location>
        <begin position="1433"/>
        <end position="1707"/>
    </location>
</feature>
<feature type="region of interest" description="Disordered" evidence="2">
    <location>
        <begin position="1385"/>
        <end position="1411"/>
    </location>
</feature>
<organism evidence="6 7">
    <name type="scientific">Nocardia terrae</name>
    <dbReference type="NCBI Taxonomy" id="2675851"/>
    <lineage>
        <taxon>Bacteria</taxon>
        <taxon>Bacillati</taxon>
        <taxon>Actinomycetota</taxon>
        <taxon>Actinomycetes</taxon>
        <taxon>Mycobacteriales</taxon>
        <taxon>Nocardiaceae</taxon>
        <taxon>Nocardia</taxon>
    </lineage>
</organism>
<proteinExistence type="predicted"/>
<feature type="domain" description="Teneurin-like YD-shell" evidence="5">
    <location>
        <begin position="1187"/>
        <end position="1325"/>
    </location>
</feature>
<feature type="region of interest" description="Disordered" evidence="2">
    <location>
        <begin position="1739"/>
        <end position="1758"/>
    </location>
</feature>
<evidence type="ECO:0000256" key="2">
    <source>
        <dbReference type="SAM" id="MobiDB-lite"/>
    </source>
</evidence>
<dbReference type="Gene3D" id="2.180.10.10">
    <property type="entry name" value="RHS repeat-associated core"/>
    <property type="match status" value="5"/>
</dbReference>
<accession>A0A7K1UVC8</accession>
<evidence type="ECO:0000259" key="3">
    <source>
        <dbReference type="Pfam" id="PF20148"/>
    </source>
</evidence>
<reference evidence="6 7" key="1">
    <citation type="submission" date="2019-12" db="EMBL/GenBank/DDBJ databases">
        <title>Nocardia sp. nov. ET3-3 isolated from soil.</title>
        <authorList>
            <person name="Kanchanasin P."/>
            <person name="Tanasupawat S."/>
            <person name="Yuki M."/>
            <person name="Kudo T."/>
        </authorList>
    </citation>
    <scope>NUCLEOTIDE SEQUENCE [LARGE SCALE GENOMIC DNA]</scope>
    <source>
        <strain evidence="6 7">ET3-3</strain>
    </source>
</reference>
<evidence type="ECO:0000313" key="7">
    <source>
        <dbReference type="Proteomes" id="UP000466794"/>
    </source>
</evidence>
<dbReference type="InterPro" id="IPR022385">
    <property type="entry name" value="Rhs_assc_core"/>
</dbReference>
<dbReference type="InterPro" id="IPR045351">
    <property type="entry name" value="DUF6531"/>
</dbReference>
<feature type="compositionally biased region" description="Polar residues" evidence="2">
    <location>
        <begin position="1385"/>
        <end position="1396"/>
    </location>
</feature>
<dbReference type="SUPFAM" id="SSF69322">
    <property type="entry name" value="Tricorn protease domain 2"/>
    <property type="match status" value="1"/>
</dbReference>
<dbReference type="Proteomes" id="UP000466794">
    <property type="component" value="Unassembled WGS sequence"/>
</dbReference>
<feature type="compositionally biased region" description="Basic and acidic residues" evidence="2">
    <location>
        <begin position="588"/>
        <end position="600"/>
    </location>
</feature>
<dbReference type="Pfam" id="PF20148">
    <property type="entry name" value="DUF6531"/>
    <property type="match status" value="1"/>
</dbReference>
<evidence type="ECO:0000313" key="6">
    <source>
        <dbReference type="EMBL" id="MVU78267.1"/>
    </source>
</evidence>
<feature type="region of interest" description="Disordered" evidence="2">
    <location>
        <begin position="407"/>
        <end position="663"/>
    </location>
</feature>
<name>A0A7K1UVC8_9NOCA</name>
<evidence type="ECO:0000259" key="5">
    <source>
        <dbReference type="Pfam" id="PF25023"/>
    </source>
</evidence>
<dbReference type="InterPro" id="IPR056823">
    <property type="entry name" value="TEN-like_YD-shell"/>
</dbReference>
<dbReference type="EMBL" id="WRPP01000002">
    <property type="protein sequence ID" value="MVU78267.1"/>
    <property type="molecule type" value="Genomic_DNA"/>
</dbReference>
<keyword evidence="7" id="KW-1185">Reference proteome</keyword>
<dbReference type="Pfam" id="PF05593">
    <property type="entry name" value="RHS_repeat"/>
    <property type="match status" value="3"/>
</dbReference>
<dbReference type="Pfam" id="PF21725">
    <property type="entry name" value="T7SS_signal"/>
    <property type="match status" value="1"/>
</dbReference>
<dbReference type="InterPro" id="IPR006530">
    <property type="entry name" value="YD"/>
</dbReference>
<dbReference type="InterPro" id="IPR031325">
    <property type="entry name" value="RHS_repeat"/>
</dbReference>
<evidence type="ECO:0000256" key="1">
    <source>
        <dbReference type="ARBA" id="ARBA00022737"/>
    </source>
</evidence>
<dbReference type="Pfam" id="PF25023">
    <property type="entry name" value="TEN_YD-shell"/>
    <property type="match status" value="2"/>
</dbReference>
<comment type="caution">
    <text evidence="6">The sequence shown here is derived from an EMBL/GenBank/DDBJ whole genome shotgun (WGS) entry which is preliminary data.</text>
</comment>
<feature type="domain" description="Putative T7SS secretion signal" evidence="4">
    <location>
        <begin position="14"/>
        <end position="243"/>
    </location>
</feature>
<dbReference type="PANTHER" id="PTHR32305">
    <property type="match status" value="1"/>
</dbReference>
<feature type="compositionally biased region" description="Low complexity" evidence="2">
    <location>
        <begin position="443"/>
        <end position="464"/>
    </location>
</feature>
<feature type="compositionally biased region" description="Basic and acidic residues" evidence="2">
    <location>
        <begin position="631"/>
        <end position="663"/>
    </location>
</feature>
<evidence type="ECO:0008006" key="8">
    <source>
        <dbReference type="Google" id="ProtNLM"/>
    </source>
</evidence>
<keyword evidence="1" id="KW-0677">Repeat</keyword>
<dbReference type="PANTHER" id="PTHR32305:SF15">
    <property type="entry name" value="PROTEIN RHSA-RELATED"/>
    <property type="match status" value="1"/>
</dbReference>
<evidence type="ECO:0000259" key="4">
    <source>
        <dbReference type="Pfam" id="PF21725"/>
    </source>
</evidence>
<dbReference type="NCBIfam" id="TIGR03696">
    <property type="entry name" value="Rhs_assc_core"/>
    <property type="match status" value="1"/>
</dbReference>
<feature type="domain" description="DUF6531" evidence="3">
    <location>
        <begin position="665"/>
        <end position="736"/>
    </location>
</feature>
<dbReference type="RefSeq" id="WP_157387799.1">
    <property type="nucleotide sequence ID" value="NZ_WRPP01000002.1"/>
</dbReference>
<dbReference type="InterPro" id="IPR050708">
    <property type="entry name" value="T6SS_VgrG/RHS"/>
</dbReference>